<dbReference type="Proteomes" id="UP001345013">
    <property type="component" value="Unassembled WGS sequence"/>
</dbReference>
<dbReference type="EMBL" id="JAVRRG010000011">
    <property type="protein sequence ID" value="KAK5099064.1"/>
    <property type="molecule type" value="Genomic_DNA"/>
</dbReference>
<organism evidence="1 2">
    <name type="scientific">Lithohypha guttulata</name>
    <dbReference type="NCBI Taxonomy" id="1690604"/>
    <lineage>
        <taxon>Eukaryota</taxon>
        <taxon>Fungi</taxon>
        <taxon>Dikarya</taxon>
        <taxon>Ascomycota</taxon>
        <taxon>Pezizomycotina</taxon>
        <taxon>Eurotiomycetes</taxon>
        <taxon>Chaetothyriomycetidae</taxon>
        <taxon>Chaetothyriales</taxon>
        <taxon>Trichomeriaceae</taxon>
        <taxon>Lithohypha</taxon>
    </lineage>
</organism>
<protein>
    <submittedName>
        <fullName evidence="1">Uncharacterized protein</fullName>
    </submittedName>
</protein>
<proteinExistence type="predicted"/>
<keyword evidence="2" id="KW-1185">Reference proteome</keyword>
<gene>
    <name evidence="1" type="ORF">LTR24_001465</name>
</gene>
<reference evidence="1 2" key="1">
    <citation type="submission" date="2023-08" db="EMBL/GenBank/DDBJ databases">
        <title>Black Yeasts Isolated from many extreme environments.</title>
        <authorList>
            <person name="Coleine C."/>
            <person name="Stajich J.E."/>
            <person name="Selbmann L."/>
        </authorList>
    </citation>
    <scope>NUCLEOTIDE SEQUENCE [LARGE SCALE GENOMIC DNA]</scope>
    <source>
        <strain evidence="1 2">CCFEE 5885</strain>
    </source>
</reference>
<name>A0ABR0KKE8_9EURO</name>
<sequence length="238" mass="26539">MPTTTDGLHYLPTPKLRLRVSPATTGRVYPKASVVNMPPAARRKLFEGHLIKVCIDKPGQTPKALPISNHSIDDICAHSPVAAVAIEASSTPRAHIGHFALPDGNEEAYVILFKWLNTVNKCGDLIPFPVVTKTPLSTYYEALEIARKLHLLILNNLQGQFSHMVKSPWSFQSDDIPKAYTKYEQHHPIRNIFVNGILDAWSQLSEKNYGRMKALGKAYPGFWSDLVARGKVIGKDIY</sequence>
<evidence type="ECO:0000313" key="2">
    <source>
        <dbReference type="Proteomes" id="UP001345013"/>
    </source>
</evidence>
<accession>A0ABR0KKE8</accession>
<comment type="caution">
    <text evidence="1">The sequence shown here is derived from an EMBL/GenBank/DDBJ whole genome shotgun (WGS) entry which is preliminary data.</text>
</comment>
<evidence type="ECO:0000313" key="1">
    <source>
        <dbReference type="EMBL" id="KAK5099064.1"/>
    </source>
</evidence>